<keyword evidence="9" id="KW-0963">Cytoplasm</keyword>
<dbReference type="Proteomes" id="UP000664044">
    <property type="component" value="Unassembled WGS sequence"/>
</dbReference>
<comment type="caution">
    <text evidence="10">The sequence shown here is derived from an EMBL/GenBank/DDBJ whole genome shotgun (WGS) entry which is preliminary data.</text>
</comment>
<comment type="cofactor">
    <cofactor evidence="1 9">
        <name>pyridoxal 5'-phosphate</name>
        <dbReference type="ChEBI" id="CHEBI:597326"/>
    </cofactor>
</comment>
<dbReference type="RefSeq" id="WP_207036642.1">
    <property type="nucleotide sequence ID" value="NZ_JAFLNL010000015.1"/>
</dbReference>
<dbReference type="InterPro" id="IPR015422">
    <property type="entry name" value="PyrdxlP-dep_Trfase_small"/>
</dbReference>
<evidence type="ECO:0000256" key="7">
    <source>
        <dbReference type="ARBA" id="ARBA00022898"/>
    </source>
</evidence>
<dbReference type="NCBIfam" id="NF005940">
    <property type="entry name" value="PRK07986.1"/>
    <property type="match status" value="1"/>
</dbReference>
<keyword evidence="7 9" id="KW-0663">Pyridoxal phosphate</keyword>
<evidence type="ECO:0000256" key="4">
    <source>
        <dbReference type="ARBA" id="ARBA00022679"/>
    </source>
</evidence>
<feature type="binding site" evidence="9">
    <location>
        <position position="247"/>
    </location>
    <ligand>
        <name>pyridoxal 5'-phosphate</name>
        <dbReference type="ChEBI" id="CHEBI:597326"/>
    </ligand>
</feature>
<evidence type="ECO:0000256" key="6">
    <source>
        <dbReference type="ARBA" id="ARBA00022756"/>
    </source>
</evidence>
<feature type="site" description="Participates in the substrate recognition with KAPA and in a stacking interaction with the adenine ring of SAM" evidence="9">
    <location>
        <position position="18"/>
    </location>
</feature>
<dbReference type="Gene3D" id="3.40.640.10">
    <property type="entry name" value="Type I PLP-dependent aspartate aminotransferase-like (Major domain)"/>
    <property type="match status" value="1"/>
</dbReference>
<comment type="function">
    <text evidence="9">Catalyzes the transfer of the alpha-amino group from S-adenosyl-L-methionine (SAM) to 7-keto-8-aminopelargonic acid (KAPA) to form 7,8-diaminopelargonic acid (DAPA). It is the only aminotransferase known to utilize SAM as an amino donor.</text>
</comment>
<keyword evidence="5 9" id="KW-0949">S-adenosyl-L-methionine</keyword>
<dbReference type="Pfam" id="PF00202">
    <property type="entry name" value="Aminotran_3"/>
    <property type="match status" value="1"/>
</dbReference>
<proteinExistence type="inferred from homology"/>
<dbReference type="InterPro" id="IPR015421">
    <property type="entry name" value="PyrdxlP-dep_Trfase_major"/>
</dbReference>
<reference evidence="10 11" key="1">
    <citation type="submission" date="2021-03" db="EMBL/GenBank/DDBJ databases">
        <title>Muricauda lutimaris sp. nov. and Muricauda ruestringensis sp. nov, two marine members of the Flavobacteriaceae isolated from deep sea sediments of Western Pacific.</title>
        <authorList>
            <person name="Zhao S."/>
            <person name="Liu R."/>
        </authorList>
    </citation>
    <scope>NUCLEOTIDE SEQUENCE [LARGE SCALE GENOMIC DNA]</scope>
    <source>
        <strain evidence="10 11">BC31-1-A7</strain>
    </source>
</reference>
<feature type="binding site" evidence="9">
    <location>
        <position position="393"/>
    </location>
    <ligand>
        <name>substrate</name>
    </ligand>
</feature>
<dbReference type="PANTHER" id="PTHR42684">
    <property type="entry name" value="ADENOSYLMETHIONINE-8-AMINO-7-OXONONANOATE AMINOTRANSFERASE"/>
    <property type="match status" value="1"/>
</dbReference>
<keyword evidence="6 9" id="KW-0093">Biotin biosynthesis</keyword>
<dbReference type="EC" id="2.6.1.62" evidence="9"/>
<dbReference type="Gene3D" id="3.90.1150.10">
    <property type="entry name" value="Aspartate Aminotransferase, domain 1"/>
    <property type="match status" value="1"/>
</dbReference>
<feature type="binding site" evidence="9">
    <location>
        <begin position="310"/>
        <end position="311"/>
    </location>
    <ligand>
        <name>pyridoxal 5'-phosphate</name>
        <dbReference type="ChEBI" id="CHEBI:597326"/>
    </ligand>
</feature>
<dbReference type="InterPro" id="IPR005815">
    <property type="entry name" value="BioA"/>
</dbReference>
<feature type="binding site" evidence="9">
    <location>
        <begin position="113"/>
        <end position="114"/>
    </location>
    <ligand>
        <name>pyridoxal 5'-phosphate</name>
        <dbReference type="ChEBI" id="CHEBI:597326"/>
    </ligand>
</feature>
<comment type="subcellular location">
    <subcellularLocation>
        <location evidence="9">Cytoplasm</location>
    </subcellularLocation>
</comment>
<dbReference type="InterPro" id="IPR005814">
    <property type="entry name" value="Aminotrans_3"/>
</dbReference>
<feature type="binding site" evidence="9">
    <location>
        <position position="146"/>
    </location>
    <ligand>
        <name>substrate</name>
    </ligand>
</feature>
<sequence>MNINSILEYDKEHIWHPYSSMDNPIQVYPVKDANGCTITLLDGKELIDGMSSWWAVIHGYNHPKLNAAISAQLKKMAHVMFGGLTHEPAVLLAKKLIDLTPKGLEKVFFCDSGSVSVEVALKMALQYWHALKQPTKNQFATIKSGYHGDTWNAMSVSDPVTGMHKMFHGNLPIHYFAEQPKVRFGEKWNEKDAVPLINIIERHSDTLAAVVLEPIVQGAGGMWFYSPNYLRAIKKACIKYNVLLICDEIATGFGRTGKLFACDHANVSPDILCLGKAITGGYLSFAATLTTKKVSNTISQGEPGVFMHGPTFMANPLACAVANDSIDLLMSSNWKEKVFQIQEQLDLQLSTCLELEPVKDVRVLGAIGVVELHQPVDMAQIQKRFVQERVWIRPFGKLVYVMPPYIISNSELSKLTTAIYTVISEIVIV</sequence>
<name>A0ABS3GB30_9FLAO</name>
<evidence type="ECO:0000313" key="11">
    <source>
        <dbReference type="Proteomes" id="UP000664044"/>
    </source>
</evidence>
<gene>
    <name evidence="9 10" type="primary">bioA</name>
    <name evidence="10" type="ORF">J0656_18680</name>
</gene>
<evidence type="ECO:0000256" key="5">
    <source>
        <dbReference type="ARBA" id="ARBA00022691"/>
    </source>
</evidence>
<comment type="subunit">
    <text evidence="9">Homodimer.</text>
</comment>
<dbReference type="InterPro" id="IPR049704">
    <property type="entry name" value="Aminotrans_3_PPA_site"/>
</dbReference>
<evidence type="ECO:0000256" key="8">
    <source>
        <dbReference type="ARBA" id="ARBA00048449"/>
    </source>
</evidence>
<accession>A0ABS3GB30</accession>
<dbReference type="EMBL" id="JAFLNL010000015">
    <property type="protein sequence ID" value="MBO0356051.1"/>
    <property type="molecule type" value="Genomic_DNA"/>
</dbReference>
<keyword evidence="4 9" id="KW-0808">Transferase</keyword>
<feature type="modified residue" description="N6-(pyridoxal phosphate)lysine" evidence="9">
    <location>
        <position position="276"/>
    </location>
</feature>
<dbReference type="HAMAP" id="MF_00834">
    <property type="entry name" value="BioA"/>
    <property type="match status" value="1"/>
</dbReference>
<evidence type="ECO:0000313" key="10">
    <source>
        <dbReference type="EMBL" id="MBO0356051.1"/>
    </source>
</evidence>
<dbReference type="SUPFAM" id="SSF53383">
    <property type="entry name" value="PLP-dependent transferases"/>
    <property type="match status" value="1"/>
</dbReference>
<evidence type="ECO:0000256" key="9">
    <source>
        <dbReference type="HAMAP-Rule" id="MF_00834"/>
    </source>
</evidence>
<organism evidence="10 11">
    <name type="scientific">Flagellimonas aurea</name>
    <dbReference type="NCBI Taxonomy" id="2915619"/>
    <lineage>
        <taxon>Bacteria</taxon>
        <taxon>Pseudomonadati</taxon>
        <taxon>Bacteroidota</taxon>
        <taxon>Flavobacteriia</taxon>
        <taxon>Flavobacteriales</taxon>
        <taxon>Flavobacteriaceae</taxon>
        <taxon>Flagellimonas</taxon>
    </lineage>
</organism>
<comment type="catalytic activity">
    <reaction evidence="8 9">
        <text>(8S)-8-amino-7-oxononanoate + S-adenosyl-L-methionine = S-adenosyl-4-methylsulfanyl-2-oxobutanoate + (7R,8S)-7,8-diammoniononanoate</text>
        <dbReference type="Rhea" id="RHEA:16861"/>
        <dbReference type="ChEBI" id="CHEBI:16490"/>
        <dbReference type="ChEBI" id="CHEBI:59789"/>
        <dbReference type="ChEBI" id="CHEBI:149468"/>
        <dbReference type="ChEBI" id="CHEBI:149469"/>
        <dbReference type="EC" id="2.6.1.62"/>
    </reaction>
</comment>
<feature type="binding site" evidence="9">
    <location>
        <position position="53"/>
    </location>
    <ligand>
        <name>substrate</name>
    </ligand>
</feature>
<dbReference type="PANTHER" id="PTHR42684:SF17">
    <property type="entry name" value="ADENOSYLMETHIONINE-8-AMINO-7-OXONONANOATE AMINOTRANSFERASE"/>
    <property type="match status" value="1"/>
</dbReference>
<dbReference type="NCBIfam" id="NF004624">
    <property type="entry name" value="PRK05964.1"/>
    <property type="match status" value="1"/>
</dbReference>
<feature type="binding site" evidence="9">
    <location>
        <position position="276"/>
    </location>
    <ligand>
        <name>substrate</name>
    </ligand>
</feature>
<evidence type="ECO:0000256" key="3">
    <source>
        <dbReference type="ARBA" id="ARBA00022576"/>
    </source>
</evidence>
<evidence type="ECO:0000256" key="2">
    <source>
        <dbReference type="ARBA" id="ARBA00005063"/>
    </source>
</evidence>
<dbReference type="InterPro" id="IPR015424">
    <property type="entry name" value="PyrdxlP-dep_Trfase"/>
</dbReference>
<protein>
    <recommendedName>
        <fullName evidence="9">Adenosylmethionine-8-amino-7-oxononanoate aminotransferase</fullName>
        <ecNumber evidence="9">2.6.1.62</ecNumber>
    </recommendedName>
    <alternativeName>
        <fullName evidence="9">7,8-diamino-pelargonic acid aminotransferase</fullName>
        <shortName evidence="9">DAPA AT</shortName>
        <shortName evidence="9">DAPA aminotransferase</shortName>
    </alternativeName>
    <alternativeName>
        <fullName evidence="9">7,8-diaminononanoate synthase</fullName>
        <shortName evidence="9">DANS</shortName>
    </alternativeName>
    <alternativeName>
        <fullName evidence="9">Diaminopelargonic acid synthase</fullName>
    </alternativeName>
</protein>
<keyword evidence="3 9" id="KW-0032">Aminotransferase</keyword>
<dbReference type="CDD" id="cd00610">
    <property type="entry name" value="OAT_like"/>
    <property type="match status" value="1"/>
</dbReference>
<evidence type="ECO:0000256" key="1">
    <source>
        <dbReference type="ARBA" id="ARBA00001933"/>
    </source>
</evidence>
<comment type="pathway">
    <text evidence="2 9">Cofactor biosynthesis; biotin biosynthesis; 7,8-diaminononanoate from 8-amino-7-oxononanoate (SAM route): step 1/1.</text>
</comment>
<feature type="binding site" evidence="9">
    <location>
        <position position="309"/>
    </location>
    <ligand>
        <name>substrate</name>
    </ligand>
</feature>
<dbReference type="GO" id="GO:0004015">
    <property type="term" value="F:adenosylmethionine-8-amino-7-oxononanoate transaminase activity"/>
    <property type="evidence" value="ECO:0007669"/>
    <property type="project" value="UniProtKB-EC"/>
</dbReference>
<dbReference type="PROSITE" id="PS00600">
    <property type="entry name" value="AA_TRANSFER_CLASS_3"/>
    <property type="match status" value="1"/>
</dbReference>
<dbReference type="NCBIfam" id="TIGR00508">
    <property type="entry name" value="bioA"/>
    <property type="match status" value="1"/>
</dbReference>
<comment type="similarity">
    <text evidence="9">Belongs to the class-III pyridoxal-phosphate-dependent aminotransferase family. BioA subfamily.</text>
</comment>
<keyword evidence="11" id="KW-1185">Reference proteome</keyword>